<dbReference type="GeneID" id="28768506"/>
<evidence type="ECO:0000313" key="3">
    <source>
        <dbReference type="Proteomes" id="UP000077069"/>
    </source>
</evidence>
<dbReference type="InterPro" id="IPR001623">
    <property type="entry name" value="DnaJ_domain"/>
</dbReference>
<sequence length="57" mass="6394">MAPFKPSTEDFYFELGIIQIATQAEIKLAYRKLALLGHPDKTGCVKDDADFKSVYKA</sequence>
<organism evidence="2 3">
    <name type="scientific">Paraphaeosphaeria sporulosa</name>
    <dbReference type="NCBI Taxonomy" id="1460663"/>
    <lineage>
        <taxon>Eukaryota</taxon>
        <taxon>Fungi</taxon>
        <taxon>Dikarya</taxon>
        <taxon>Ascomycota</taxon>
        <taxon>Pezizomycotina</taxon>
        <taxon>Dothideomycetes</taxon>
        <taxon>Pleosporomycetidae</taxon>
        <taxon>Pleosporales</taxon>
        <taxon>Massarineae</taxon>
        <taxon>Didymosphaeriaceae</taxon>
        <taxon>Paraphaeosphaeria</taxon>
    </lineage>
</organism>
<dbReference type="Proteomes" id="UP000077069">
    <property type="component" value="Unassembled WGS sequence"/>
</dbReference>
<evidence type="ECO:0000259" key="1">
    <source>
        <dbReference type="PROSITE" id="PS50076"/>
    </source>
</evidence>
<proteinExistence type="predicted"/>
<protein>
    <recommendedName>
        <fullName evidence="1">J domain-containing protein</fullName>
    </recommendedName>
</protein>
<dbReference type="PRINTS" id="PR00625">
    <property type="entry name" value="JDOMAIN"/>
</dbReference>
<dbReference type="EMBL" id="KV441554">
    <property type="protein sequence ID" value="OAG03793.1"/>
    <property type="molecule type" value="Genomic_DNA"/>
</dbReference>
<dbReference type="InterPro" id="IPR036869">
    <property type="entry name" value="J_dom_sf"/>
</dbReference>
<dbReference type="RefSeq" id="XP_018034158.1">
    <property type="nucleotide sequence ID" value="XM_018185020.1"/>
</dbReference>
<keyword evidence="3" id="KW-1185">Reference proteome</keyword>
<accession>A0A177C820</accession>
<dbReference type="Pfam" id="PF00226">
    <property type="entry name" value="DnaJ"/>
    <property type="match status" value="1"/>
</dbReference>
<dbReference type="OrthoDB" id="10250354at2759"/>
<gene>
    <name evidence="2" type="ORF">CC84DRAFT_1260872</name>
</gene>
<dbReference type="CDD" id="cd06257">
    <property type="entry name" value="DnaJ"/>
    <property type="match status" value="1"/>
</dbReference>
<reference evidence="2 3" key="1">
    <citation type="submission" date="2016-05" db="EMBL/GenBank/DDBJ databases">
        <title>Comparative analysis of secretome profiles of manganese(II)-oxidizing ascomycete fungi.</title>
        <authorList>
            <consortium name="DOE Joint Genome Institute"/>
            <person name="Zeiner C.A."/>
            <person name="Purvine S.O."/>
            <person name="Zink E.M."/>
            <person name="Wu S."/>
            <person name="Pasa-Tolic L."/>
            <person name="Chaput D.L."/>
            <person name="Haridas S."/>
            <person name="Grigoriev I.V."/>
            <person name="Santelli C.M."/>
            <person name="Hansel C.M."/>
        </authorList>
    </citation>
    <scope>NUCLEOTIDE SEQUENCE [LARGE SCALE GENOMIC DNA]</scope>
    <source>
        <strain evidence="2 3">AP3s5-JAC2a</strain>
    </source>
</reference>
<dbReference type="PROSITE" id="PS50076">
    <property type="entry name" value="DNAJ_2"/>
    <property type="match status" value="1"/>
</dbReference>
<feature type="domain" description="J" evidence="1">
    <location>
        <begin position="10"/>
        <end position="57"/>
    </location>
</feature>
<dbReference type="SUPFAM" id="SSF46565">
    <property type="entry name" value="Chaperone J-domain"/>
    <property type="match status" value="1"/>
</dbReference>
<dbReference type="AlphaFoldDB" id="A0A177C820"/>
<evidence type="ECO:0000313" key="2">
    <source>
        <dbReference type="EMBL" id="OAG03793.1"/>
    </source>
</evidence>
<name>A0A177C820_9PLEO</name>
<dbReference type="Gene3D" id="1.10.287.110">
    <property type="entry name" value="DnaJ domain"/>
    <property type="match status" value="1"/>
</dbReference>
<dbReference type="InParanoid" id="A0A177C820"/>